<feature type="compositionally biased region" description="Basic and acidic residues" evidence="1">
    <location>
        <begin position="312"/>
        <end position="327"/>
    </location>
</feature>
<feature type="region of interest" description="Disordered" evidence="1">
    <location>
        <begin position="305"/>
        <end position="374"/>
    </location>
</feature>
<feature type="compositionally biased region" description="Low complexity" evidence="1">
    <location>
        <begin position="47"/>
        <end position="56"/>
    </location>
</feature>
<dbReference type="CDD" id="cd00118">
    <property type="entry name" value="LysM"/>
    <property type="match status" value="1"/>
</dbReference>
<comment type="caution">
    <text evidence="3">The sequence shown here is derived from an EMBL/GenBank/DDBJ whole genome shotgun (WGS) entry which is preliminary data.</text>
</comment>
<dbReference type="PANTHER" id="PTHR20932">
    <property type="entry name" value="LYSM AND PUTATIVE PEPTIDOGLYCAN-BINDING DOMAIN-CONTAINING PROTEIN"/>
    <property type="match status" value="1"/>
</dbReference>
<dbReference type="SMART" id="SM00257">
    <property type="entry name" value="LysM"/>
    <property type="match status" value="1"/>
</dbReference>
<dbReference type="AlphaFoldDB" id="A0A8H6TFT8"/>
<evidence type="ECO:0000313" key="4">
    <source>
        <dbReference type="Proteomes" id="UP000636479"/>
    </source>
</evidence>
<evidence type="ECO:0000313" key="3">
    <source>
        <dbReference type="EMBL" id="KAF7315881.1"/>
    </source>
</evidence>
<dbReference type="PANTHER" id="PTHR20932:SF8">
    <property type="entry name" value="LD22649P"/>
    <property type="match status" value="1"/>
</dbReference>
<accession>A0A8H6TFT8</accession>
<feature type="region of interest" description="Disordered" evidence="1">
    <location>
        <begin position="24"/>
        <end position="56"/>
    </location>
</feature>
<dbReference type="OrthoDB" id="2107166at2759"/>
<feature type="compositionally biased region" description="Polar residues" evidence="1">
    <location>
        <begin position="331"/>
        <end position="340"/>
    </location>
</feature>
<name>A0A8H6TFT8_9AGAR</name>
<dbReference type="Proteomes" id="UP000636479">
    <property type="component" value="Unassembled WGS sequence"/>
</dbReference>
<feature type="domain" description="LysM" evidence="2">
    <location>
        <begin position="139"/>
        <end position="183"/>
    </location>
</feature>
<dbReference type="RefSeq" id="XP_037225904.1">
    <property type="nucleotide sequence ID" value="XM_037357994.1"/>
</dbReference>
<feature type="compositionally biased region" description="Low complexity" evidence="1">
    <location>
        <begin position="263"/>
        <end position="277"/>
    </location>
</feature>
<proteinExistence type="predicted"/>
<organism evidence="3 4">
    <name type="scientific">Mycena indigotica</name>
    <dbReference type="NCBI Taxonomy" id="2126181"/>
    <lineage>
        <taxon>Eukaryota</taxon>
        <taxon>Fungi</taxon>
        <taxon>Dikarya</taxon>
        <taxon>Basidiomycota</taxon>
        <taxon>Agaricomycotina</taxon>
        <taxon>Agaricomycetes</taxon>
        <taxon>Agaricomycetidae</taxon>
        <taxon>Agaricales</taxon>
        <taxon>Marasmiineae</taxon>
        <taxon>Mycenaceae</taxon>
        <taxon>Mycena</taxon>
    </lineage>
</organism>
<dbReference type="InterPro" id="IPR036779">
    <property type="entry name" value="LysM_dom_sf"/>
</dbReference>
<dbReference type="InterPro" id="IPR045030">
    <property type="entry name" value="LYSM1-4"/>
</dbReference>
<sequence>MTLKPSSPESIYFNPFAVEQHSTTAIDVSHRSSPSRQRPVVRRRTSSSDSFTSTSSGLSIFGASTSTRHLRIRTEGGSIANGHHPLRSADLSSTFQNGAGVTRPQLSRILNIPPLVDAPSVPGADMMVEEPTADEKVVLVHEITSKDSLAGIALKYGISLAELRRANSLWSSDSIHLRKVLYIPLDKTSRAQQLAPTPLLISTEEDEEKQTPTSPTPIESASIRRVPASQLSFFPPHSRPQPESPPLIPLEPQPKHSRHVRHATAPGTASPASGPVGSPSLTSILSALPIQASTRDTIIARFSYDSTSSSYSDREEGHELDDVRRGASLDSIFNPSSGNDATPKAKSGVTAPTHSHTRTASASSAAYNNNNVSRAEYRRQGPLRTVQLEPSPVMQLPFATVRKKATRINGDFDLLGLGNGEGQGETVDWDP</sequence>
<dbReference type="SUPFAM" id="SSF54106">
    <property type="entry name" value="LysM domain"/>
    <property type="match status" value="1"/>
</dbReference>
<dbReference type="Gene3D" id="3.10.350.10">
    <property type="entry name" value="LysM domain"/>
    <property type="match status" value="1"/>
</dbReference>
<feature type="compositionally biased region" description="Low complexity" evidence="1">
    <location>
        <begin position="360"/>
        <end position="373"/>
    </location>
</feature>
<dbReference type="EMBL" id="JACAZF010000001">
    <property type="protein sequence ID" value="KAF7315881.1"/>
    <property type="molecule type" value="Genomic_DNA"/>
</dbReference>
<dbReference type="InterPro" id="IPR018392">
    <property type="entry name" value="LysM"/>
</dbReference>
<gene>
    <name evidence="3" type="ORF">MIND_00104600</name>
</gene>
<evidence type="ECO:0000256" key="1">
    <source>
        <dbReference type="SAM" id="MobiDB-lite"/>
    </source>
</evidence>
<protein>
    <submittedName>
        <fullName evidence="3">Peptidoglycan-binding domain-containing protein 1</fullName>
    </submittedName>
</protein>
<feature type="compositionally biased region" description="Pro residues" evidence="1">
    <location>
        <begin position="237"/>
        <end position="252"/>
    </location>
</feature>
<dbReference type="Pfam" id="PF01476">
    <property type="entry name" value="LysM"/>
    <property type="match status" value="1"/>
</dbReference>
<feature type="region of interest" description="Disordered" evidence="1">
    <location>
        <begin position="194"/>
        <end position="277"/>
    </location>
</feature>
<dbReference type="PROSITE" id="PS51782">
    <property type="entry name" value="LYSM"/>
    <property type="match status" value="1"/>
</dbReference>
<dbReference type="GeneID" id="59340510"/>
<evidence type="ECO:0000259" key="2">
    <source>
        <dbReference type="PROSITE" id="PS51782"/>
    </source>
</evidence>
<reference evidence="3" key="1">
    <citation type="submission" date="2020-05" db="EMBL/GenBank/DDBJ databases">
        <title>Mycena genomes resolve the evolution of fungal bioluminescence.</title>
        <authorList>
            <person name="Tsai I.J."/>
        </authorList>
    </citation>
    <scope>NUCLEOTIDE SEQUENCE</scope>
    <source>
        <strain evidence="3">171206Taipei</strain>
    </source>
</reference>
<keyword evidence="4" id="KW-1185">Reference proteome</keyword>